<dbReference type="Proteomes" id="UP000070452">
    <property type="component" value="Unassembled WGS sequence"/>
</dbReference>
<organism evidence="1 2">
    <name type="scientific">Enterococcus faecium</name>
    <name type="common">Streptococcus faecium</name>
    <dbReference type="NCBI Taxonomy" id="1352"/>
    <lineage>
        <taxon>Bacteria</taxon>
        <taxon>Bacillati</taxon>
        <taxon>Bacillota</taxon>
        <taxon>Bacilli</taxon>
        <taxon>Lactobacillales</taxon>
        <taxon>Enterococcaceae</taxon>
        <taxon>Enterococcus</taxon>
    </lineage>
</organism>
<sequence length="72" mass="7874">MRQERPEGVHTGPACVKSHTARCIRKKEAAHFAEAWGVPNKQNENAAGGQVVDQNIRKGYSDPLLASIIGMF</sequence>
<name>A0A132PA30_ENTFC</name>
<reference evidence="1 2" key="1">
    <citation type="submission" date="2016-01" db="EMBL/GenBank/DDBJ databases">
        <title>Molecular Mechanisms for transfer of large genomic segments between Enterococcus faecium strains.</title>
        <authorList>
            <person name="Garcia-Solache M.A."/>
            <person name="Lebreton F."/>
            <person name="Mclaughlin R.E."/>
            <person name="Whiteaker J.D."/>
            <person name="Gilmore M.S."/>
            <person name="Rice L.B."/>
        </authorList>
    </citation>
    <scope>NUCLEOTIDE SEQUENCE [LARGE SCALE GENOMIC DNA]</scope>
    <source>
        <strain evidence="1 2">D344RRF x C68</strain>
    </source>
</reference>
<protein>
    <submittedName>
        <fullName evidence="1">Uncharacterized protein</fullName>
    </submittedName>
</protein>
<proteinExistence type="predicted"/>
<evidence type="ECO:0000313" key="1">
    <source>
        <dbReference type="EMBL" id="KWX19198.1"/>
    </source>
</evidence>
<comment type="caution">
    <text evidence="1">The sequence shown here is derived from an EMBL/GenBank/DDBJ whole genome shotgun (WGS) entry which is preliminary data.</text>
</comment>
<dbReference type="EMBL" id="LRHK01000001">
    <property type="protein sequence ID" value="KWX19198.1"/>
    <property type="molecule type" value="Genomic_DNA"/>
</dbReference>
<dbReference type="AlphaFoldDB" id="A0A132PA30"/>
<accession>A0A132PA30</accession>
<evidence type="ECO:0000313" key="2">
    <source>
        <dbReference type="Proteomes" id="UP000070452"/>
    </source>
</evidence>
<gene>
    <name evidence="1" type="ORF">AWT83_12225</name>
</gene>